<dbReference type="PANTHER" id="PTHR43308:SF5">
    <property type="entry name" value="S-LAYER PROTEIN _ PEPTIDOGLYCAN ENDO-BETA-N-ACETYLGLUCOSAMINIDASE"/>
    <property type="match status" value="1"/>
</dbReference>
<dbReference type="Pfam" id="PF00395">
    <property type="entry name" value="SLH"/>
    <property type="match status" value="3"/>
</dbReference>
<feature type="domain" description="SLH" evidence="3">
    <location>
        <begin position="684"/>
        <end position="747"/>
    </location>
</feature>
<feature type="domain" description="SLH" evidence="3">
    <location>
        <begin position="624"/>
        <end position="683"/>
    </location>
</feature>
<reference evidence="4 5" key="1">
    <citation type="submission" date="2019-10" db="EMBL/GenBank/DDBJ databases">
        <title>Description of Paenibacillus pedi sp. nov.</title>
        <authorList>
            <person name="Carlier A."/>
            <person name="Qi S."/>
        </authorList>
    </citation>
    <scope>NUCLEOTIDE SEQUENCE [LARGE SCALE GENOMIC DNA]</scope>
    <source>
        <strain evidence="4 5">LMG 31457</strain>
    </source>
</reference>
<evidence type="ECO:0000256" key="2">
    <source>
        <dbReference type="SAM" id="SignalP"/>
    </source>
</evidence>
<comment type="caution">
    <text evidence="4">The sequence shown here is derived from an EMBL/GenBank/DDBJ whole genome shotgun (WGS) entry which is preliminary data.</text>
</comment>
<dbReference type="EMBL" id="WHNZ01000015">
    <property type="protein sequence ID" value="NOV00002.1"/>
    <property type="molecule type" value="Genomic_DNA"/>
</dbReference>
<feature type="region of interest" description="Disordered" evidence="1">
    <location>
        <begin position="361"/>
        <end position="382"/>
    </location>
</feature>
<dbReference type="RefSeq" id="WP_171682831.1">
    <property type="nucleotide sequence ID" value="NZ_WHNZ01000015.1"/>
</dbReference>
<dbReference type="PANTHER" id="PTHR43308">
    <property type="entry name" value="OUTER MEMBRANE PROTEIN ALPHA-RELATED"/>
    <property type="match status" value="1"/>
</dbReference>
<dbReference type="InterPro" id="IPR051465">
    <property type="entry name" value="Cell_Envelope_Struct_Comp"/>
</dbReference>
<protein>
    <recommendedName>
        <fullName evidence="3">SLH domain-containing protein</fullName>
    </recommendedName>
</protein>
<gene>
    <name evidence="4" type="ORF">GC097_08235</name>
</gene>
<evidence type="ECO:0000313" key="4">
    <source>
        <dbReference type="EMBL" id="NOV00002.1"/>
    </source>
</evidence>
<feature type="domain" description="SLH" evidence="3">
    <location>
        <begin position="753"/>
        <end position="808"/>
    </location>
</feature>
<keyword evidence="5" id="KW-1185">Reference proteome</keyword>
<proteinExistence type="predicted"/>
<keyword evidence="2" id="KW-0732">Signal</keyword>
<accession>A0ABX1ZIU2</accession>
<evidence type="ECO:0000313" key="5">
    <source>
        <dbReference type="Proteomes" id="UP000618579"/>
    </source>
</evidence>
<feature type="signal peptide" evidence="2">
    <location>
        <begin position="1"/>
        <end position="22"/>
    </location>
</feature>
<dbReference type="InterPro" id="IPR001119">
    <property type="entry name" value="SLH_dom"/>
</dbReference>
<organism evidence="4 5">
    <name type="scientific">Paenibacillus planticolens</name>
    <dbReference type="NCBI Taxonomy" id="2654976"/>
    <lineage>
        <taxon>Bacteria</taxon>
        <taxon>Bacillati</taxon>
        <taxon>Bacillota</taxon>
        <taxon>Bacilli</taxon>
        <taxon>Bacillales</taxon>
        <taxon>Paenibacillaceae</taxon>
        <taxon>Paenibacillus</taxon>
    </lineage>
</organism>
<sequence>MTMKKKVTVTTLAASMMFASIAGLPLSEKGLASKLGFTVSVASAASAFDQLNALKAELARDTAGAENVAAVRSYVKDQLTATTNEKYDLIKVIWDKIEAKRNNSAPGLSSPSVLNIDNAFKLVTALDVFYSGSKEEIEELMNDADNRAIINDLFLSANLKGIDEVGGLTKKDVIAFQDAALQALVTNKGQLIGTLASALTGNEVDSQVIKNAVSNIVNTAIVEPNSLLISQLMNYYGITLSDMDVVQNKVTNFIELIDATIKAKDARVALESASIRYLLKSDIQYAPVSTTQTEVVPGLKVLTIPVNDYITWSVQSGSNVKFSGNKLVLDGANSGSGIIQAKDSKFGMLLYISPNATSLSKETTSGGGGGGGLPEPATPTSNDLTGLKDQLKDASDARKQEIFKEAQSKVENAIKEIATLDLNSLITIQGDTAKPTLNVADLVSKLKDIATQAKTLNDQLKALNPNAKEAKIPLTLQFGTVNAKETEIPLAKELLAAAIANGVDSIAIAMNGLSLAVSPSEFGADTTLKVTNQDTAVATSVTQLPVASGVYEFEFTSGGSKVGSFNKPVEVTIPVPNGKQFDTELLSLAKIVDGKLEFYGGSYANGALKGVRNSFSTYTVVENKVSFEDTASVKGWAGRQIQVAAAKGILEGRAENAFDPNGFVTRAEFAKMIVKTFALENANATENFDDVNDTDWFKLYVASAVKNGIVNGKEAGKFDPNGQITRAEMAVMSSRALSLKGVSITPAKVEEALKGFADSSFINSSLKEGVALAASEGIVIGEEGNTFNPNANSTRAQAAVVIYRLLNK</sequence>
<feature type="chain" id="PRO_5045735981" description="SLH domain-containing protein" evidence="2">
    <location>
        <begin position="23"/>
        <end position="808"/>
    </location>
</feature>
<evidence type="ECO:0000259" key="3">
    <source>
        <dbReference type="PROSITE" id="PS51272"/>
    </source>
</evidence>
<dbReference type="PROSITE" id="PS51272">
    <property type="entry name" value="SLH"/>
    <property type="match status" value="3"/>
</dbReference>
<dbReference type="Proteomes" id="UP000618579">
    <property type="component" value="Unassembled WGS sequence"/>
</dbReference>
<evidence type="ECO:0000256" key="1">
    <source>
        <dbReference type="SAM" id="MobiDB-lite"/>
    </source>
</evidence>
<name>A0ABX1ZIU2_9BACL</name>